<dbReference type="GO" id="GO:0009524">
    <property type="term" value="C:phragmoplast"/>
    <property type="evidence" value="ECO:0000318"/>
    <property type="project" value="GO_Central"/>
</dbReference>
<dbReference type="InterPro" id="IPR001680">
    <property type="entry name" value="WD40_rpt"/>
</dbReference>
<evidence type="ECO:0000256" key="2">
    <source>
        <dbReference type="ARBA" id="ARBA00022737"/>
    </source>
</evidence>
<gene>
    <name evidence="3" type="ORF">ZOSMA_43G00890</name>
</gene>
<dbReference type="STRING" id="29655.A0A0K9P1P2"/>
<dbReference type="GO" id="GO:1990298">
    <property type="term" value="C:bub1-bub3 complex"/>
    <property type="evidence" value="ECO:0000318"/>
    <property type="project" value="GO_Central"/>
</dbReference>
<dbReference type="Pfam" id="PF00400">
    <property type="entry name" value="WD40"/>
    <property type="match status" value="1"/>
</dbReference>
<keyword evidence="1" id="KW-0853">WD repeat</keyword>
<dbReference type="InterPro" id="IPR036322">
    <property type="entry name" value="WD40_repeat_dom_sf"/>
</dbReference>
<proteinExistence type="predicted"/>
<sequence>MEKATARELRFHRPVEDAVSRIRFSPRSNNSNNLLISSWDSILRLYDVESDVVRMETASDGTALLDCCFGDEFVAFAASSDSNIWRYDLCSGVKYRVGKHNDVVTNVEYSNEFGQLISASLDKKLIFRDLRSSTGYSQMTSSYIDSMSLSGFYLIVAVDSHVKVYDLRNFQGPLQQNEASTNYRIKCVRSFSHQGYFVGYMNGRVALNNFDPSSTNAIGYAFRCHPKEKNGKHYLASINDIASHPCSDIVVTGDSEGYVIIWDIQRRRYLFEFPRYANSIASVSYNHNGNLFAVASSYTYNTEAQVEVSPQIFIHQTNNLKAPPSK</sequence>
<reference evidence="4" key="1">
    <citation type="journal article" date="2016" name="Nature">
        <title>The genome of the seagrass Zostera marina reveals angiosperm adaptation to the sea.</title>
        <authorList>
            <person name="Olsen J.L."/>
            <person name="Rouze P."/>
            <person name="Verhelst B."/>
            <person name="Lin Y.-C."/>
            <person name="Bayer T."/>
            <person name="Collen J."/>
            <person name="Dattolo E."/>
            <person name="De Paoli E."/>
            <person name="Dittami S."/>
            <person name="Maumus F."/>
            <person name="Michel G."/>
            <person name="Kersting A."/>
            <person name="Lauritano C."/>
            <person name="Lohaus R."/>
            <person name="Toepel M."/>
            <person name="Tonon T."/>
            <person name="Vanneste K."/>
            <person name="Amirebrahimi M."/>
            <person name="Brakel J."/>
            <person name="Bostroem C."/>
            <person name="Chovatia M."/>
            <person name="Grimwood J."/>
            <person name="Jenkins J.W."/>
            <person name="Jueterbock A."/>
            <person name="Mraz A."/>
            <person name="Stam W.T."/>
            <person name="Tice H."/>
            <person name="Bornberg-Bauer E."/>
            <person name="Green P.J."/>
            <person name="Pearson G.A."/>
            <person name="Procaccini G."/>
            <person name="Duarte C.M."/>
            <person name="Schmutz J."/>
            <person name="Reusch T.B.H."/>
            <person name="Van de Peer Y."/>
        </authorList>
    </citation>
    <scope>NUCLEOTIDE SEQUENCE [LARGE SCALE GENOMIC DNA]</scope>
    <source>
        <strain evidence="4">cv. Finnish</strain>
    </source>
</reference>
<dbReference type="Proteomes" id="UP000036987">
    <property type="component" value="Unassembled WGS sequence"/>
</dbReference>
<accession>A0A0K9P1P2</accession>
<dbReference type="InterPro" id="IPR015943">
    <property type="entry name" value="WD40/YVTN_repeat-like_dom_sf"/>
</dbReference>
<comment type="caution">
    <text evidence="3">The sequence shown here is derived from an EMBL/GenBank/DDBJ whole genome shotgun (WGS) entry which is preliminary data.</text>
</comment>
<dbReference type="SUPFAM" id="SSF50978">
    <property type="entry name" value="WD40 repeat-like"/>
    <property type="match status" value="1"/>
</dbReference>
<protein>
    <submittedName>
        <fullName evidence="3">Mitotic checkpoint protein BUB3.3</fullName>
    </submittedName>
</protein>
<name>A0A0K9P1P2_ZOSMR</name>
<dbReference type="GO" id="GO:0007094">
    <property type="term" value="P:mitotic spindle assembly checkpoint signaling"/>
    <property type="evidence" value="ECO:0000318"/>
    <property type="project" value="GO_Central"/>
</dbReference>
<dbReference type="EMBL" id="LFYR01001305">
    <property type="protein sequence ID" value="KMZ62908.1"/>
    <property type="molecule type" value="Genomic_DNA"/>
</dbReference>
<organism evidence="3 4">
    <name type="scientific">Zostera marina</name>
    <name type="common">Eelgrass</name>
    <dbReference type="NCBI Taxonomy" id="29655"/>
    <lineage>
        <taxon>Eukaryota</taxon>
        <taxon>Viridiplantae</taxon>
        <taxon>Streptophyta</taxon>
        <taxon>Embryophyta</taxon>
        <taxon>Tracheophyta</taxon>
        <taxon>Spermatophyta</taxon>
        <taxon>Magnoliopsida</taxon>
        <taxon>Liliopsida</taxon>
        <taxon>Zosteraceae</taxon>
        <taxon>Zostera</taxon>
    </lineage>
</organism>
<evidence type="ECO:0000313" key="3">
    <source>
        <dbReference type="EMBL" id="KMZ62908.1"/>
    </source>
</evidence>
<dbReference type="OMA" id="EVPIRCV"/>
<dbReference type="SMART" id="SM00320">
    <property type="entry name" value="WD40"/>
    <property type="match status" value="3"/>
</dbReference>
<dbReference type="PANTHER" id="PTHR10971">
    <property type="entry name" value="MRNA EXPORT FACTOR AND BUB3"/>
    <property type="match status" value="1"/>
</dbReference>
<keyword evidence="2" id="KW-0677">Repeat</keyword>
<evidence type="ECO:0000256" key="1">
    <source>
        <dbReference type="ARBA" id="ARBA00022574"/>
    </source>
</evidence>
<dbReference type="AlphaFoldDB" id="A0A0K9P1P2"/>
<dbReference type="GO" id="GO:0043130">
    <property type="term" value="F:ubiquitin binding"/>
    <property type="evidence" value="ECO:0000318"/>
    <property type="project" value="GO_Central"/>
</dbReference>
<keyword evidence="4" id="KW-1185">Reference proteome</keyword>
<dbReference type="Gene3D" id="2.130.10.10">
    <property type="entry name" value="YVTN repeat-like/Quinoprotein amine dehydrogenase"/>
    <property type="match status" value="1"/>
</dbReference>
<dbReference type="GO" id="GO:0000776">
    <property type="term" value="C:kinetochore"/>
    <property type="evidence" value="ECO:0000318"/>
    <property type="project" value="GO_Central"/>
</dbReference>
<dbReference type="GO" id="GO:0005654">
    <property type="term" value="C:nucleoplasm"/>
    <property type="evidence" value="ECO:0000318"/>
    <property type="project" value="GO_Central"/>
</dbReference>
<dbReference type="OrthoDB" id="10262475at2759"/>
<evidence type="ECO:0000313" key="4">
    <source>
        <dbReference type="Proteomes" id="UP000036987"/>
    </source>
</evidence>